<evidence type="ECO:0000256" key="6">
    <source>
        <dbReference type="ARBA" id="ARBA00022989"/>
    </source>
</evidence>
<accession>A0ABR8MQQ9</accession>
<feature type="transmembrane region" description="Helical" evidence="9">
    <location>
        <begin position="59"/>
        <end position="77"/>
    </location>
</feature>
<evidence type="ECO:0000256" key="9">
    <source>
        <dbReference type="SAM" id="Phobius"/>
    </source>
</evidence>
<gene>
    <name evidence="10" type="ORF">H8B09_06135</name>
</gene>
<feature type="transmembrane region" description="Helical" evidence="9">
    <location>
        <begin position="162"/>
        <end position="184"/>
    </location>
</feature>
<comment type="caution">
    <text evidence="10">The sequence shown here is derived from an EMBL/GenBank/DDBJ whole genome shotgun (WGS) entry which is preliminary data.</text>
</comment>
<proteinExistence type="inferred from homology"/>
<comment type="similarity">
    <text evidence="2 8">Belongs to the BioY family.</text>
</comment>
<sequence length="206" mass="22002">MKAFNIRSIVFTALFGALFIALSSVKFDLGFSAVPITLQNLAVMLAGAFLGARLGFTSITIVLLLAATGLPLLHGQGGLSYMTGPTGGFIAAFPFNAFFVGLFVVMLMNSRFSSNRTTTIVGLFLIFEVFGSLLSYVGGVPWLMHSLDYSFHLAMVKGCYPYLLGDALKAVVATAITMSLYPFIAIYRAKQSTSPTSAAHQTGMSH</sequence>
<evidence type="ECO:0000256" key="2">
    <source>
        <dbReference type="ARBA" id="ARBA00010692"/>
    </source>
</evidence>
<dbReference type="PANTHER" id="PTHR34295:SF4">
    <property type="entry name" value="BIOTIN TRANSPORTER BIOY-RELATED"/>
    <property type="match status" value="1"/>
</dbReference>
<evidence type="ECO:0000256" key="3">
    <source>
        <dbReference type="ARBA" id="ARBA00022448"/>
    </source>
</evidence>
<keyword evidence="4 8" id="KW-1003">Cell membrane</keyword>
<dbReference type="PANTHER" id="PTHR34295">
    <property type="entry name" value="BIOTIN TRANSPORTER BIOY"/>
    <property type="match status" value="1"/>
</dbReference>
<dbReference type="PIRSF" id="PIRSF016661">
    <property type="entry name" value="BioY"/>
    <property type="match status" value="1"/>
</dbReference>
<name>A0ABR8MQQ9_9BACL</name>
<evidence type="ECO:0000313" key="10">
    <source>
        <dbReference type="EMBL" id="MBD3918327.1"/>
    </source>
</evidence>
<dbReference type="Pfam" id="PF02632">
    <property type="entry name" value="BioY"/>
    <property type="match status" value="1"/>
</dbReference>
<feature type="transmembrane region" description="Helical" evidence="9">
    <location>
        <begin position="120"/>
        <end position="142"/>
    </location>
</feature>
<evidence type="ECO:0000256" key="7">
    <source>
        <dbReference type="ARBA" id="ARBA00023136"/>
    </source>
</evidence>
<keyword evidence="7 8" id="KW-0472">Membrane</keyword>
<dbReference type="RefSeq" id="WP_191202529.1">
    <property type="nucleotide sequence ID" value="NZ_JACXZA010000001.1"/>
</dbReference>
<keyword evidence="5 9" id="KW-0812">Transmembrane</keyword>
<keyword evidence="11" id="KW-1185">Reference proteome</keyword>
<evidence type="ECO:0000256" key="8">
    <source>
        <dbReference type="PIRNR" id="PIRNR016661"/>
    </source>
</evidence>
<dbReference type="Proteomes" id="UP000609346">
    <property type="component" value="Unassembled WGS sequence"/>
</dbReference>
<dbReference type="Gene3D" id="1.10.1760.20">
    <property type="match status" value="1"/>
</dbReference>
<organism evidence="10 11">
    <name type="scientific">Paenibacillus terricola</name>
    <dbReference type="NCBI Taxonomy" id="2763503"/>
    <lineage>
        <taxon>Bacteria</taxon>
        <taxon>Bacillati</taxon>
        <taxon>Bacillota</taxon>
        <taxon>Bacilli</taxon>
        <taxon>Bacillales</taxon>
        <taxon>Paenibacillaceae</taxon>
        <taxon>Paenibacillus</taxon>
    </lineage>
</organism>
<dbReference type="InterPro" id="IPR003784">
    <property type="entry name" value="BioY"/>
</dbReference>
<feature type="transmembrane region" description="Helical" evidence="9">
    <location>
        <begin position="89"/>
        <end position="108"/>
    </location>
</feature>
<evidence type="ECO:0000256" key="5">
    <source>
        <dbReference type="ARBA" id="ARBA00022692"/>
    </source>
</evidence>
<dbReference type="EMBL" id="JACXZA010000001">
    <property type="protein sequence ID" value="MBD3918327.1"/>
    <property type="molecule type" value="Genomic_DNA"/>
</dbReference>
<comment type="subcellular location">
    <subcellularLocation>
        <location evidence="1 8">Cell membrane</location>
        <topology evidence="1 8">Multi-pass membrane protein</topology>
    </subcellularLocation>
</comment>
<feature type="transmembrane region" description="Helical" evidence="9">
    <location>
        <begin position="33"/>
        <end position="52"/>
    </location>
</feature>
<protein>
    <recommendedName>
        <fullName evidence="8">Biotin transporter</fullName>
    </recommendedName>
</protein>
<evidence type="ECO:0000256" key="1">
    <source>
        <dbReference type="ARBA" id="ARBA00004651"/>
    </source>
</evidence>
<evidence type="ECO:0000256" key="4">
    <source>
        <dbReference type="ARBA" id="ARBA00022475"/>
    </source>
</evidence>
<keyword evidence="3 8" id="KW-0813">Transport</keyword>
<evidence type="ECO:0000313" key="11">
    <source>
        <dbReference type="Proteomes" id="UP000609346"/>
    </source>
</evidence>
<keyword evidence="6 9" id="KW-1133">Transmembrane helix</keyword>
<reference evidence="10 11" key="1">
    <citation type="submission" date="2020-09" db="EMBL/GenBank/DDBJ databases">
        <title>Paenibacillus sp. strain PR3 16S rRNA gene Genome sequencing and assembly.</title>
        <authorList>
            <person name="Kim J."/>
        </authorList>
    </citation>
    <scope>NUCLEOTIDE SEQUENCE [LARGE SCALE GENOMIC DNA]</scope>
    <source>
        <strain evidence="10 11">PR3</strain>
    </source>
</reference>